<protein>
    <recommendedName>
        <fullName evidence="7">Zn(2)-C6 fungal-type domain-containing protein</fullName>
    </recommendedName>
</protein>
<dbReference type="Gene3D" id="4.10.240.10">
    <property type="entry name" value="Zn(2)-C6 fungal-type DNA-binding domain"/>
    <property type="match status" value="1"/>
</dbReference>
<reference evidence="8 9" key="1">
    <citation type="submission" date="2024-07" db="EMBL/GenBank/DDBJ databases">
        <title>Section-level genome sequencing and comparative genomics of Aspergillus sections Usti and Cavernicolus.</title>
        <authorList>
            <consortium name="Lawrence Berkeley National Laboratory"/>
            <person name="Nybo J.L."/>
            <person name="Vesth T.C."/>
            <person name="Theobald S."/>
            <person name="Frisvad J.C."/>
            <person name="Larsen T.O."/>
            <person name="Kjaerboelling I."/>
            <person name="Rothschild-Mancinelli K."/>
            <person name="Lyhne E.K."/>
            <person name="Kogle M.E."/>
            <person name="Barry K."/>
            <person name="Clum A."/>
            <person name="Na H."/>
            <person name="Ledsgaard L."/>
            <person name="Lin J."/>
            <person name="Lipzen A."/>
            <person name="Kuo A."/>
            <person name="Riley R."/>
            <person name="Mondo S."/>
            <person name="LaButti K."/>
            <person name="Haridas S."/>
            <person name="Pangalinan J."/>
            <person name="Salamov A.A."/>
            <person name="Simmons B.A."/>
            <person name="Magnuson J.K."/>
            <person name="Chen J."/>
            <person name="Drula E."/>
            <person name="Henrissat B."/>
            <person name="Wiebenga A."/>
            <person name="Lubbers R.J."/>
            <person name="Gomes A.C."/>
            <person name="Makela M.R."/>
            <person name="Stajich J."/>
            <person name="Grigoriev I.V."/>
            <person name="Mortensen U.H."/>
            <person name="De vries R.P."/>
            <person name="Baker S.E."/>
            <person name="Andersen M.R."/>
        </authorList>
    </citation>
    <scope>NUCLEOTIDE SEQUENCE [LARGE SCALE GENOMIC DNA]</scope>
    <source>
        <strain evidence="8 9">CBS 600.67</strain>
    </source>
</reference>
<keyword evidence="4" id="KW-0539">Nucleus</keyword>
<dbReference type="CDD" id="cd00067">
    <property type="entry name" value="GAL4"/>
    <property type="match status" value="1"/>
</dbReference>
<keyword evidence="2" id="KW-0238">DNA-binding</keyword>
<keyword evidence="3" id="KW-0804">Transcription</keyword>
<evidence type="ECO:0000313" key="9">
    <source>
        <dbReference type="Proteomes" id="UP001610335"/>
    </source>
</evidence>
<dbReference type="PROSITE" id="PS50048">
    <property type="entry name" value="ZN2_CY6_FUNGAL_2"/>
    <property type="match status" value="1"/>
</dbReference>
<dbReference type="SMART" id="SM00066">
    <property type="entry name" value="GAL4"/>
    <property type="match status" value="1"/>
</dbReference>
<gene>
    <name evidence="8" type="ORF">BDW59DRAFT_164954</name>
</gene>
<evidence type="ECO:0000259" key="7">
    <source>
        <dbReference type="PROSITE" id="PS50048"/>
    </source>
</evidence>
<dbReference type="EMBL" id="JBFXLS010000075">
    <property type="protein sequence ID" value="KAL2819626.1"/>
    <property type="molecule type" value="Genomic_DNA"/>
</dbReference>
<comment type="caution">
    <text evidence="8">The sequence shown here is derived from an EMBL/GenBank/DDBJ whole genome shotgun (WGS) entry which is preliminary data.</text>
</comment>
<keyword evidence="5" id="KW-0175">Coiled coil</keyword>
<evidence type="ECO:0000256" key="4">
    <source>
        <dbReference type="ARBA" id="ARBA00023242"/>
    </source>
</evidence>
<feature type="coiled-coil region" evidence="5">
    <location>
        <begin position="388"/>
        <end position="415"/>
    </location>
</feature>
<evidence type="ECO:0000313" key="8">
    <source>
        <dbReference type="EMBL" id="KAL2819626.1"/>
    </source>
</evidence>
<sequence>MERQACDRCHGYKVRCTRATDGGPCLRCQRAGADCVYGSSSPRCSTQQHGSRNAPKHKRFRSRPRSQTQPTSQPSSVSHVDPTPWLNTGLLTPGEMDLMSRPGYELAGSIISQQIPLAGSNPVGSQYGLSSHPSVLGSDRFSSLVDPEGNDPLHFQPFPGPQSCPVNWDNYYPAEHPPLGHSINLQETDSMPRARAPCGIATGDPIDNIEECMRRLFQLHLNLYRSCTPTNTITASQMVQFSQTLLVIIHSFYINCPAHPDTKPDSDNSSTPPASRRPTAQPLESATAVPLISCYNQLLLLYTRFIGTLQESTSLHCSSPVGSSLLPPSTSDLEYMLKDQLALHLLSRVGQSLRTYIALCLKRGSNPLAGLRVDSRDQYGFTQLTEPLEMLLSTLNEQEMQLNHALEDLSKATLQGGSGASRATL</sequence>
<feature type="compositionally biased region" description="Basic residues" evidence="6">
    <location>
        <begin position="54"/>
        <end position="64"/>
    </location>
</feature>
<feature type="compositionally biased region" description="Polar residues" evidence="6">
    <location>
        <begin position="39"/>
        <end position="51"/>
    </location>
</feature>
<proteinExistence type="predicted"/>
<dbReference type="PROSITE" id="PS00463">
    <property type="entry name" value="ZN2_CY6_FUNGAL_1"/>
    <property type="match status" value="1"/>
</dbReference>
<dbReference type="Pfam" id="PF00172">
    <property type="entry name" value="Zn_clus"/>
    <property type="match status" value="1"/>
</dbReference>
<evidence type="ECO:0000256" key="3">
    <source>
        <dbReference type="ARBA" id="ARBA00023163"/>
    </source>
</evidence>
<dbReference type="InterPro" id="IPR001138">
    <property type="entry name" value="Zn2Cys6_DnaBD"/>
</dbReference>
<feature type="region of interest" description="Disordered" evidence="6">
    <location>
        <begin position="39"/>
        <end position="96"/>
    </location>
</feature>
<dbReference type="InterPro" id="IPR036864">
    <property type="entry name" value="Zn2-C6_fun-type_DNA-bd_sf"/>
</dbReference>
<dbReference type="SUPFAM" id="SSF57701">
    <property type="entry name" value="Zn2/Cys6 DNA-binding domain"/>
    <property type="match status" value="1"/>
</dbReference>
<keyword evidence="1" id="KW-0805">Transcription regulation</keyword>
<name>A0ABR4HW74_9EURO</name>
<dbReference type="Proteomes" id="UP001610335">
    <property type="component" value="Unassembled WGS sequence"/>
</dbReference>
<evidence type="ECO:0000256" key="5">
    <source>
        <dbReference type="SAM" id="Coils"/>
    </source>
</evidence>
<keyword evidence="9" id="KW-1185">Reference proteome</keyword>
<evidence type="ECO:0000256" key="1">
    <source>
        <dbReference type="ARBA" id="ARBA00023015"/>
    </source>
</evidence>
<feature type="compositionally biased region" description="Low complexity" evidence="6">
    <location>
        <begin position="65"/>
        <end position="76"/>
    </location>
</feature>
<evidence type="ECO:0000256" key="2">
    <source>
        <dbReference type="ARBA" id="ARBA00023125"/>
    </source>
</evidence>
<feature type="region of interest" description="Disordered" evidence="6">
    <location>
        <begin position="260"/>
        <end position="282"/>
    </location>
</feature>
<accession>A0ABR4HW74</accession>
<organism evidence="8 9">
    <name type="scientific">Aspergillus cavernicola</name>
    <dbReference type="NCBI Taxonomy" id="176166"/>
    <lineage>
        <taxon>Eukaryota</taxon>
        <taxon>Fungi</taxon>
        <taxon>Dikarya</taxon>
        <taxon>Ascomycota</taxon>
        <taxon>Pezizomycotina</taxon>
        <taxon>Eurotiomycetes</taxon>
        <taxon>Eurotiomycetidae</taxon>
        <taxon>Eurotiales</taxon>
        <taxon>Aspergillaceae</taxon>
        <taxon>Aspergillus</taxon>
        <taxon>Aspergillus subgen. Nidulantes</taxon>
    </lineage>
</organism>
<evidence type="ECO:0000256" key="6">
    <source>
        <dbReference type="SAM" id="MobiDB-lite"/>
    </source>
</evidence>
<feature type="domain" description="Zn(2)-C6 fungal-type" evidence="7">
    <location>
        <begin position="5"/>
        <end position="37"/>
    </location>
</feature>